<comment type="similarity">
    <text evidence="2">Belongs to the DNA repair enzymes AP/ExoA family.</text>
</comment>
<evidence type="ECO:0000256" key="2">
    <source>
        <dbReference type="ARBA" id="ARBA00007092"/>
    </source>
</evidence>
<comment type="cofactor">
    <cofactor evidence="1">
        <name>Mg(2+)</name>
        <dbReference type="ChEBI" id="CHEBI:18420"/>
    </cofactor>
</comment>
<dbReference type="InterPro" id="IPR036691">
    <property type="entry name" value="Endo/exonu/phosph_ase_sf"/>
</dbReference>
<dbReference type="Proteomes" id="UP001056336">
    <property type="component" value="Chromosome"/>
</dbReference>
<evidence type="ECO:0000313" key="7">
    <source>
        <dbReference type="EMBL" id="UQX87344.1"/>
    </source>
</evidence>
<dbReference type="EMBL" id="CP097332">
    <property type="protein sequence ID" value="UQX87344.1"/>
    <property type="molecule type" value="Genomic_DNA"/>
</dbReference>
<accession>A0ABY4QVN0</accession>
<evidence type="ECO:0000256" key="1">
    <source>
        <dbReference type="ARBA" id="ARBA00001946"/>
    </source>
</evidence>
<dbReference type="SUPFAM" id="SSF56219">
    <property type="entry name" value="DNase I-like"/>
    <property type="match status" value="1"/>
</dbReference>
<evidence type="ECO:0000259" key="6">
    <source>
        <dbReference type="Pfam" id="PF03372"/>
    </source>
</evidence>
<dbReference type="RefSeq" id="WP_249769845.1">
    <property type="nucleotide sequence ID" value="NZ_CP097332.1"/>
</dbReference>
<dbReference type="InterPro" id="IPR005135">
    <property type="entry name" value="Endo/exonuclease/phosphatase"/>
</dbReference>
<dbReference type="InterPro" id="IPR004808">
    <property type="entry name" value="AP_endonuc_1"/>
</dbReference>
<keyword evidence="4" id="KW-0378">Hydrolase</keyword>
<evidence type="ECO:0000256" key="5">
    <source>
        <dbReference type="ARBA" id="ARBA00022842"/>
    </source>
</evidence>
<keyword evidence="3" id="KW-0479">Metal-binding</keyword>
<keyword evidence="5" id="KW-0460">Magnesium</keyword>
<dbReference type="PROSITE" id="PS51435">
    <property type="entry name" value="AP_NUCLEASE_F1_4"/>
    <property type="match status" value="1"/>
</dbReference>
<dbReference type="NCBIfam" id="TIGR00633">
    <property type="entry name" value="xth"/>
    <property type="match status" value="1"/>
</dbReference>
<name>A0ABY4QVN0_9ACTN</name>
<sequence>MRIASWNLNSAKARLPRMVDWLADRQPDVLLAQETKATDESWPADAFAELGYESAHLGNGRWNGVAILSRVGLESVTRGLDAQPLFEDVVEPRAIGATCGGLRLWSLYVPNGREVGHLHYRYKLDFLAAVGAQAATERARFGAHTGFGLLGDFNVAPHDDDVWDITAFDGLTHVSAPERQAVTALMTDTGDEPLIDLSPRASADHDDLRPPYTFWEMRMLGFAKGRGMRIDLALVNPALAQRVADVWVDRDARKGAAPKAPSDHAPLVVDLD</sequence>
<evidence type="ECO:0000256" key="4">
    <source>
        <dbReference type="ARBA" id="ARBA00022801"/>
    </source>
</evidence>
<proteinExistence type="inferred from homology"/>
<dbReference type="InterPro" id="IPR037493">
    <property type="entry name" value="ExoIII-like"/>
</dbReference>
<dbReference type="PANTHER" id="PTHR43250:SF2">
    <property type="entry name" value="EXODEOXYRIBONUCLEASE III"/>
    <property type="match status" value="1"/>
</dbReference>
<dbReference type="Gene3D" id="3.60.10.10">
    <property type="entry name" value="Endonuclease/exonuclease/phosphatase"/>
    <property type="match status" value="1"/>
</dbReference>
<dbReference type="PANTHER" id="PTHR43250">
    <property type="entry name" value="EXODEOXYRIBONUCLEASE III"/>
    <property type="match status" value="1"/>
</dbReference>
<keyword evidence="8" id="KW-1185">Reference proteome</keyword>
<organism evidence="7 8">
    <name type="scientific">Jatrophihabitans telluris</name>
    <dbReference type="NCBI Taxonomy" id="2038343"/>
    <lineage>
        <taxon>Bacteria</taxon>
        <taxon>Bacillati</taxon>
        <taxon>Actinomycetota</taxon>
        <taxon>Actinomycetes</taxon>
        <taxon>Jatrophihabitantales</taxon>
        <taxon>Jatrophihabitantaceae</taxon>
        <taxon>Jatrophihabitans</taxon>
    </lineage>
</organism>
<protein>
    <submittedName>
        <fullName evidence="7">Exodeoxyribonuclease III</fullName>
    </submittedName>
</protein>
<reference evidence="7" key="2">
    <citation type="submission" date="2022-05" db="EMBL/GenBank/DDBJ databases">
        <authorList>
            <person name="Kim J.-S."/>
            <person name="Lee K."/>
            <person name="Suh M."/>
            <person name="Eom M."/>
            <person name="Kim J.-S."/>
            <person name="Kim D.-S."/>
            <person name="Ko S.-H."/>
            <person name="Shin Y."/>
            <person name="Lee J.-S."/>
        </authorList>
    </citation>
    <scope>NUCLEOTIDE SEQUENCE</scope>
    <source>
        <strain evidence="7">N237</strain>
    </source>
</reference>
<feature type="domain" description="Endonuclease/exonuclease/phosphatase" evidence="6">
    <location>
        <begin position="4"/>
        <end position="264"/>
    </location>
</feature>
<evidence type="ECO:0000256" key="3">
    <source>
        <dbReference type="ARBA" id="ARBA00022723"/>
    </source>
</evidence>
<dbReference type="Pfam" id="PF03372">
    <property type="entry name" value="Exo_endo_phos"/>
    <property type="match status" value="1"/>
</dbReference>
<gene>
    <name evidence="7" type="ORF">M6D93_13680</name>
</gene>
<reference evidence="7" key="1">
    <citation type="journal article" date="2018" name="Int. J. Syst. Evol. Microbiol.">
        <title>Jatrophihabitans telluris sp. nov., isolated from sediment soil of lava forest wetlands and the emended description of the genus Jatrophihabitans.</title>
        <authorList>
            <person name="Lee K.C."/>
            <person name="Suh M.K."/>
            <person name="Eom M.K."/>
            <person name="Kim K.K."/>
            <person name="Kim J.S."/>
            <person name="Kim D.S."/>
            <person name="Ko S.H."/>
            <person name="Shin Y.K."/>
            <person name="Lee J.S."/>
        </authorList>
    </citation>
    <scope>NUCLEOTIDE SEQUENCE</scope>
    <source>
        <strain evidence="7">N237</strain>
    </source>
</reference>
<evidence type="ECO:0000313" key="8">
    <source>
        <dbReference type="Proteomes" id="UP001056336"/>
    </source>
</evidence>